<dbReference type="Gene3D" id="3.40.1520.20">
    <property type="match status" value="1"/>
</dbReference>
<dbReference type="Proteomes" id="UP001204798">
    <property type="component" value="Unassembled WGS sequence"/>
</dbReference>
<sequence length="573" mass="61763">MNQWWVLNLVFVLFLCNFAAVGGRAQGKEKSIDTRLNSIVTVTPGEVLRLKMIKGTSAVLVTRRPIDRFALGDPQIVAVTVLAERELVVNAKSEGITNIVLWEEAAQPTNLWVEVSTALKEEQKPLPPQPKKATPEEVEALLKRALSGLAIEPIVLQLPDETIAVILRGEAEAPEEIKAVESFAQMLTPKVINMLRVRPTPSPPQLTPEEKKALLIEQAVGIPGVKVTIAEDKVILQGQVRSLAEKLLAEERAKPFGTVINRLEVIKPTVRQFVAEVQVLEVSRNALQKLGISWGTTQVTGTGGTAGGVQTKIFTVTPGQAVFGEETVEQPIGRVSPIGAQISALIQSGQARLLANPQQKTIEGSDATFLVGGLIPIPVFGFFGVGAGAAAPGAATVVFFPFGITLTLHPEATSEGEIFLQMRVEVTAPDYGLATQVLGTTVPGFRFRGLDDVKLLLRSGDTVVISGLIQDELREQISRFPLLSKIPILGELFKSREFVRQQTELVITVTIHMEETPVTEEALRLMQTYQKRPVLPRPSFGLPTGTFPSVGGFGASPIGTSIGSATQTTSTQQ</sequence>
<dbReference type="InterPro" id="IPR050810">
    <property type="entry name" value="Bact_Secretion_Sys_Channel"/>
</dbReference>
<evidence type="ECO:0000313" key="6">
    <source>
        <dbReference type="Proteomes" id="UP001204798"/>
    </source>
</evidence>
<feature type="domain" description="BON" evidence="3">
    <location>
        <begin position="211"/>
        <end position="265"/>
    </location>
</feature>
<evidence type="ECO:0000259" key="4">
    <source>
        <dbReference type="Pfam" id="PF13629"/>
    </source>
</evidence>
<comment type="caution">
    <text evidence="5">The sequence shown here is derived from an EMBL/GenBank/DDBJ whole genome shotgun (WGS) entry which is preliminary data.</text>
</comment>
<organism evidence="5 6">
    <name type="scientific">Candidatus Fervidibacter sacchari</name>
    <dbReference type="NCBI Taxonomy" id="1448929"/>
    <lineage>
        <taxon>Bacteria</taxon>
        <taxon>Candidatus Fervidibacterota</taxon>
        <taxon>Candidatus Fervidibacter</taxon>
    </lineage>
</organism>
<dbReference type="InterPro" id="IPR007055">
    <property type="entry name" value="BON_dom"/>
</dbReference>
<feature type="domain" description="Pilus formation protein N-terminal" evidence="4">
    <location>
        <begin position="50"/>
        <end position="116"/>
    </location>
</feature>
<dbReference type="PANTHER" id="PTHR30332">
    <property type="entry name" value="PROBABLE GENERAL SECRETION PATHWAY PROTEIN D"/>
    <property type="match status" value="1"/>
</dbReference>
<dbReference type="Pfam" id="PF13629">
    <property type="entry name" value="T2SS-T3SS_pil_N"/>
    <property type="match status" value="1"/>
</dbReference>
<gene>
    <name evidence="5" type="ORF">M2350_003031</name>
</gene>
<protein>
    <submittedName>
        <fullName evidence="5">Flp pilus assembly secretin CpaC</fullName>
    </submittedName>
</protein>
<dbReference type="PRINTS" id="PR00811">
    <property type="entry name" value="BCTERIALGSPD"/>
</dbReference>
<dbReference type="InterPro" id="IPR032789">
    <property type="entry name" value="T2SS-T3SS_pil_N"/>
</dbReference>
<comment type="similarity">
    <text evidence="1">Belongs to the bacterial secretin family.</text>
</comment>
<dbReference type="InterPro" id="IPR001775">
    <property type="entry name" value="GspD/PilQ"/>
</dbReference>
<name>A0ABT2ERL5_9BACT</name>
<keyword evidence="6" id="KW-1185">Reference proteome</keyword>
<proteinExistence type="inferred from homology"/>
<dbReference type="Pfam" id="PF00263">
    <property type="entry name" value="Secretin"/>
    <property type="match status" value="1"/>
</dbReference>
<evidence type="ECO:0000313" key="5">
    <source>
        <dbReference type="EMBL" id="MCS3920602.1"/>
    </source>
</evidence>
<dbReference type="PANTHER" id="PTHR30332:SF17">
    <property type="entry name" value="TYPE IV PILIATION SYSTEM PROTEIN DR_0774-RELATED"/>
    <property type="match status" value="1"/>
</dbReference>
<evidence type="ECO:0000259" key="2">
    <source>
        <dbReference type="Pfam" id="PF00263"/>
    </source>
</evidence>
<dbReference type="InterPro" id="IPR004846">
    <property type="entry name" value="T2SS/T3SS_dom"/>
</dbReference>
<dbReference type="Pfam" id="PF04972">
    <property type="entry name" value="BON"/>
    <property type="match status" value="1"/>
</dbReference>
<dbReference type="RefSeq" id="WP_259100365.1">
    <property type="nucleotide sequence ID" value="NZ_CP130454.1"/>
</dbReference>
<evidence type="ECO:0000259" key="3">
    <source>
        <dbReference type="Pfam" id="PF04972"/>
    </source>
</evidence>
<evidence type="ECO:0000256" key="1">
    <source>
        <dbReference type="RuleBase" id="RU004003"/>
    </source>
</evidence>
<reference evidence="5 6" key="1">
    <citation type="submission" date="2022-08" db="EMBL/GenBank/DDBJ databases">
        <title>Bacterial and archaeal communities from various locations to study Microbial Dark Matter (Phase II).</title>
        <authorList>
            <person name="Stepanauskas R."/>
        </authorList>
    </citation>
    <scope>NUCLEOTIDE SEQUENCE [LARGE SCALE GENOMIC DNA]</scope>
    <source>
        <strain evidence="5 6">PD1</strain>
    </source>
</reference>
<dbReference type="EMBL" id="JANUCP010000005">
    <property type="protein sequence ID" value="MCS3920602.1"/>
    <property type="molecule type" value="Genomic_DNA"/>
</dbReference>
<accession>A0ABT2ERL5</accession>
<feature type="domain" description="Type II/III secretion system secretin-like" evidence="2">
    <location>
        <begin position="344"/>
        <end position="510"/>
    </location>
</feature>